<organism evidence="1">
    <name type="scientific">uncultured Caudovirales phage</name>
    <dbReference type="NCBI Taxonomy" id="2100421"/>
    <lineage>
        <taxon>Viruses</taxon>
        <taxon>Duplodnaviria</taxon>
        <taxon>Heunggongvirae</taxon>
        <taxon>Uroviricota</taxon>
        <taxon>Caudoviricetes</taxon>
        <taxon>Peduoviridae</taxon>
        <taxon>Maltschvirus</taxon>
        <taxon>Maltschvirus maltsch</taxon>
    </lineage>
</organism>
<name>A0A6J5R0B4_9CAUD</name>
<proteinExistence type="predicted"/>
<gene>
    <name evidence="1" type="ORF">UFOVP1130_9</name>
</gene>
<protein>
    <submittedName>
        <fullName evidence="1">Uncharacterized protein</fullName>
    </submittedName>
</protein>
<dbReference type="EMBL" id="LR797078">
    <property type="protein sequence ID" value="CAB4185174.1"/>
    <property type="molecule type" value="Genomic_DNA"/>
</dbReference>
<accession>A0A6J5R0B4</accession>
<evidence type="ECO:0000313" key="1">
    <source>
        <dbReference type="EMBL" id="CAB4185174.1"/>
    </source>
</evidence>
<reference evidence="1" key="1">
    <citation type="submission" date="2020-05" db="EMBL/GenBank/DDBJ databases">
        <authorList>
            <person name="Chiriac C."/>
            <person name="Salcher M."/>
            <person name="Ghai R."/>
            <person name="Kavagutti S V."/>
        </authorList>
    </citation>
    <scope>NUCLEOTIDE SEQUENCE</scope>
</reference>
<sequence>MIGDLHRIVVQMASDVDPSDSPHIKALIGSIVEIRTDNAVWTWCLVTSITNESGFLNDGFITVTTQYEMDDEVEGVNIPFKDINEITYI</sequence>